<evidence type="ECO:0000313" key="2">
    <source>
        <dbReference type="Proteomes" id="UP000507470"/>
    </source>
</evidence>
<evidence type="ECO:0000313" key="1">
    <source>
        <dbReference type="EMBL" id="CAC5414194.1"/>
    </source>
</evidence>
<evidence type="ECO:0008006" key="3">
    <source>
        <dbReference type="Google" id="ProtNLM"/>
    </source>
</evidence>
<dbReference type="SUPFAM" id="SSF101898">
    <property type="entry name" value="NHL repeat"/>
    <property type="match status" value="1"/>
</dbReference>
<organism evidence="1 2">
    <name type="scientific">Mytilus coruscus</name>
    <name type="common">Sea mussel</name>
    <dbReference type="NCBI Taxonomy" id="42192"/>
    <lineage>
        <taxon>Eukaryota</taxon>
        <taxon>Metazoa</taxon>
        <taxon>Spiralia</taxon>
        <taxon>Lophotrochozoa</taxon>
        <taxon>Mollusca</taxon>
        <taxon>Bivalvia</taxon>
        <taxon>Autobranchia</taxon>
        <taxon>Pteriomorphia</taxon>
        <taxon>Mytilida</taxon>
        <taxon>Mytiloidea</taxon>
        <taxon>Mytilidae</taxon>
        <taxon>Mytilinae</taxon>
        <taxon>Mytilus</taxon>
    </lineage>
</organism>
<dbReference type="EMBL" id="CACVKT020008335">
    <property type="protein sequence ID" value="CAC5414194.1"/>
    <property type="molecule type" value="Genomic_DNA"/>
</dbReference>
<protein>
    <recommendedName>
        <fullName evidence="3">TRIM2_3</fullName>
    </recommendedName>
</protein>
<dbReference type="InterPro" id="IPR015943">
    <property type="entry name" value="WD40/YVTN_repeat-like_dom_sf"/>
</dbReference>
<keyword evidence="2" id="KW-1185">Reference proteome</keyword>
<dbReference type="OrthoDB" id="6059540at2759"/>
<sequence length="274" mass="30008">MSAPDFSVTGVQIPVQKLKNLNKIKLQLKQTILSEGNEVRGGCIVPNGNLVFTDYSETRQCLAVYKKDGTFLHGIPLSPASAFGIASLVKSTVVVSGGHTKTISVIDVNNKKILSSIQTDCGCYGITKHKGQILFCGENTGLLKYDVDRKTISLFFSDKTVSTYSNIISNGDKICYTNPNVVTLLDSQGKKLFQVRDDDLIKSPRGIAMDEFMNIYLVGLDSHNLVVISPDGKDKLELLCRKDCGLKFPAAVYYDSGQLLICQGFGWAFLYAVK</sequence>
<dbReference type="Gene3D" id="2.120.10.30">
    <property type="entry name" value="TolB, C-terminal domain"/>
    <property type="match status" value="1"/>
</dbReference>
<dbReference type="InterPro" id="IPR011042">
    <property type="entry name" value="6-blade_b-propeller_TolB-like"/>
</dbReference>
<proteinExistence type="predicted"/>
<dbReference type="Proteomes" id="UP000507470">
    <property type="component" value="Unassembled WGS sequence"/>
</dbReference>
<accession>A0A6J8E040</accession>
<gene>
    <name evidence="1" type="ORF">MCOR_47032</name>
</gene>
<name>A0A6J8E040_MYTCO</name>
<dbReference type="Gene3D" id="2.130.10.10">
    <property type="entry name" value="YVTN repeat-like/Quinoprotein amine dehydrogenase"/>
    <property type="match status" value="1"/>
</dbReference>
<dbReference type="AlphaFoldDB" id="A0A6J8E040"/>
<reference evidence="1 2" key="1">
    <citation type="submission" date="2020-06" db="EMBL/GenBank/DDBJ databases">
        <authorList>
            <person name="Li R."/>
            <person name="Bekaert M."/>
        </authorList>
    </citation>
    <scope>NUCLEOTIDE SEQUENCE [LARGE SCALE GENOMIC DNA]</scope>
    <source>
        <strain evidence="2">wild</strain>
    </source>
</reference>